<dbReference type="InterPro" id="IPR012338">
    <property type="entry name" value="Beta-lactam/transpept-like"/>
</dbReference>
<dbReference type="GO" id="GO:0016787">
    <property type="term" value="F:hydrolase activity"/>
    <property type="evidence" value="ECO:0007669"/>
    <property type="project" value="UniProtKB-KW"/>
</dbReference>
<dbReference type="OrthoDB" id="428260at2759"/>
<evidence type="ECO:0000256" key="1">
    <source>
        <dbReference type="ARBA" id="ARBA00009009"/>
    </source>
</evidence>
<dbReference type="Gene3D" id="3.40.710.10">
    <property type="entry name" value="DD-peptidase/beta-lactamase superfamily"/>
    <property type="match status" value="1"/>
</dbReference>
<comment type="caution">
    <text evidence="4">The sequence shown here is derived from an EMBL/GenBank/DDBJ whole genome shotgun (WGS) entry which is preliminary data.</text>
</comment>
<accession>A0A9P8CHN5</accession>
<dbReference type="InterPro" id="IPR001466">
    <property type="entry name" value="Beta-lactam-related"/>
</dbReference>
<comment type="similarity">
    <text evidence="1">Belongs to the class-A beta-lactamase family.</text>
</comment>
<dbReference type="Pfam" id="PF00144">
    <property type="entry name" value="Beta-lactamase"/>
    <property type="match status" value="1"/>
</dbReference>
<dbReference type="AlphaFoldDB" id="A0A9P8CHN5"/>
<dbReference type="SUPFAM" id="SSF56601">
    <property type="entry name" value="beta-lactamase/transpeptidase-like"/>
    <property type="match status" value="1"/>
</dbReference>
<sequence length="411" mass="45307">MESFEAKFEKACNEGEIPGVVLLAYDKCGTFTYAKAFGEKKPGEKMDLESTFIFASCTKLMTSIAALQCVERGLISLDDDVSKVLTDLKDLEILTGADENGAPTLKPCEIKVTLRHLLTHTSGFTYDGMSPSLMKWRKSKGQALGTYKKSRSEALKLPVLFEPGSSWMYGLGLDHAGALVSKLTSTNLEVYMQNNVWDVVGANDITFHMELKPKVRENLVKLRARGGVSKPASSLPEDTGKPVVWSDAILFDDPNPIDNEMGGQGCWGKPSSYMKILKSILDNDGKLLKPETVELMFTPQLAPASNAKKALQKFNDDNIWTGTFASHEAGTPLNYGLGSGLVEVNEATGRKKGTLSWSGLTNLLWTIDRETGLALFYASNLIPFGDHASHWYQQLFEKEMYDRFAKSNSKL</sequence>
<evidence type="ECO:0000256" key="2">
    <source>
        <dbReference type="ARBA" id="ARBA00022801"/>
    </source>
</evidence>
<keyword evidence="2" id="KW-0378">Hydrolase</keyword>
<dbReference type="EMBL" id="MU253783">
    <property type="protein sequence ID" value="KAG9247077.1"/>
    <property type="molecule type" value="Genomic_DNA"/>
</dbReference>
<proteinExistence type="inferred from homology"/>
<protein>
    <submittedName>
        <fullName evidence="4">Beta-lactamase/transpeptidase-like protein</fullName>
    </submittedName>
</protein>
<gene>
    <name evidence="4" type="ORF">BJ878DRAFT_455022</name>
</gene>
<evidence type="ECO:0000313" key="4">
    <source>
        <dbReference type="EMBL" id="KAG9247077.1"/>
    </source>
</evidence>
<dbReference type="InterPro" id="IPR050789">
    <property type="entry name" value="Diverse_Enzym_Activities"/>
</dbReference>
<name>A0A9P8CHN5_9HELO</name>
<reference evidence="4" key="1">
    <citation type="journal article" date="2021" name="IMA Fungus">
        <title>Genomic characterization of three marine fungi, including Emericellopsis atlantica sp. nov. with signatures of a generalist lifestyle and marine biomass degradation.</title>
        <authorList>
            <person name="Hagestad O.C."/>
            <person name="Hou L."/>
            <person name="Andersen J.H."/>
            <person name="Hansen E.H."/>
            <person name="Altermark B."/>
            <person name="Li C."/>
            <person name="Kuhnert E."/>
            <person name="Cox R.J."/>
            <person name="Crous P.W."/>
            <person name="Spatafora J.W."/>
            <person name="Lail K."/>
            <person name="Amirebrahimi M."/>
            <person name="Lipzen A."/>
            <person name="Pangilinan J."/>
            <person name="Andreopoulos W."/>
            <person name="Hayes R.D."/>
            <person name="Ng V."/>
            <person name="Grigoriev I.V."/>
            <person name="Jackson S.A."/>
            <person name="Sutton T.D.S."/>
            <person name="Dobson A.D.W."/>
            <person name="Rama T."/>
        </authorList>
    </citation>
    <scope>NUCLEOTIDE SEQUENCE</scope>
    <source>
        <strain evidence="4">TRa3180A</strain>
    </source>
</reference>
<evidence type="ECO:0000313" key="5">
    <source>
        <dbReference type="Proteomes" id="UP000887226"/>
    </source>
</evidence>
<dbReference type="PANTHER" id="PTHR43283:SF17">
    <property type="entry name" value="(LOVD), PUTATIVE (AFU_ORTHOLOGUE AFUA_5G00920)-RELATED"/>
    <property type="match status" value="1"/>
</dbReference>
<organism evidence="4 5">
    <name type="scientific">Calycina marina</name>
    <dbReference type="NCBI Taxonomy" id="1763456"/>
    <lineage>
        <taxon>Eukaryota</taxon>
        <taxon>Fungi</taxon>
        <taxon>Dikarya</taxon>
        <taxon>Ascomycota</taxon>
        <taxon>Pezizomycotina</taxon>
        <taxon>Leotiomycetes</taxon>
        <taxon>Helotiales</taxon>
        <taxon>Pezizellaceae</taxon>
        <taxon>Calycina</taxon>
    </lineage>
</organism>
<dbReference type="PANTHER" id="PTHR43283">
    <property type="entry name" value="BETA-LACTAMASE-RELATED"/>
    <property type="match status" value="1"/>
</dbReference>
<evidence type="ECO:0000259" key="3">
    <source>
        <dbReference type="Pfam" id="PF00144"/>
    </source>
</evidence>
<feature type="domain" description="Beta-lactamase-related" evidence="3">
    <location>
        <begin position="7"/>
        <end position="393"/>
    </location>
</feature>
<dbReference type="Proteomes" id="UP000887226">
    <property type="component" value="Unassembled WGS sequence"/>
</dbReference>
<keyword evidence="5" id="KW-1185">Reference proteome</keyword>